<organism evidence="4 5">
    <name type="scientific">Delftia acidovorans</name>
    <name type="common">Pseudomonas acidovorans</name>
    <name type="synonym">Comamonas acidovorans</name>
    <dbReference type="NCBI Taxonomy" id="80866"/>
    <lineage>
        <taxon>Bacteria</taxon>
        <taxon>Pseudomonadati</taxon>
        <taxon>Pseudomonadota</taxon>
        <taxon>Betaproteobacteria</taxon>
        <taxon>Burkholderiales</taxon>
        <taxon>Comamonadaceae</taxon>
        <taxon>Delftia</taxon>
    </lineage>
</organism>
<dbReference type="PANTHER" id="PTHR30273">
    <property type="entry name" value="PERIPLASMIC SIGNAL SENSOR AND SIGMA FACTOR ACTIVATOR FECR-RELATED"/>
    <property type="match status" value="1"/>
</dbReference>
<feature type="domain" description="FecR N-terminal" evidence="3">
    <location>
        <begin position="11"/>
        <end position="50"/>
    </location>
</feature>
<dbReference type="PANTHER" id="PTHR30273:SF2">
    <property type="entry name" value="PROTEIN FECR"/>
    <property type="match status" value="1"/>
</dbReference>
<evidence type="ECO:0000313" key="4">
    <source>
        <dbReference type="EMBL" id="MDX4958053.1"/>
    </source>
</evidence>
<evidence type="ECO:0000259" key="2">
    <source>
        <dbReference type="Pfam" id="PF04773"/>
    </source>
</evidence>
<feature type="domain" description="FecR protein" evidence="2">
    <location>
        <begin position="118"/>
        <end position="206"/>
    </location>
</feature>
<comment type="caution">
    <text evidence="4">The sequence shown here is derived from an EMBL/GenBank/DDBJ whole genome shotgun (WGS) entry which is preliminary data.</text>
</comment>
<dbReference type="GO" id="GO:0016989">
    <property type="term" value="F:sigma factor antagonist activity"/>
    <property type="evidence" value="ECO:0007669"/>
    <property type="project" value="TreeGrafter"/>
</dbReference>
<dbReference type="InterPro" id="IPR032623">
    <property type="entry name" value="FecR_N"/>
</dbReference>
<dbReference type="InterPro" id="IPR012373">
    <property type="entry name" value="Ferrdict_sens_TM"/>
</dbReference>
<proteinExistence type="predicted"/>
<keyword evidence="1" id="KW-0812">Transmembrane</keyword>
<dbReference type="AlphaFoldDB" id="A0AAJ2RA55"/>
<keyword evidence="1" id="KW-0472">Membrane</keyword>
<evidence type="ECO:0000259" key="3">
    <source>
        <dbReference type="Pfam" id="PF16220"/>
    </source>
</evidence>
<name>A0AAJ2RA55_DELAC</name>
<dbReference type="Gene3D" id="2.60.120.1440">
    <property type="match status" value="1"/>
</dbReference>
<keyword evidence="1" id="KW-1133">Transmembrane helix</keyword>
<protein>
    <submittedName>
        <fullName evidence="4">DUF4880 domain-containing protein</fullName>
    </submittedName>
</protein>
<accession>A0AAJ2RA55</accession>
<dbReference type="Pfam" id="PF04773">
    <property type="entry name" value="FecR"/>
    <property type="match status" value="1"/>
</dbReference>
<dbReference type="PIRSF" id="PIRSF018266">
    <property type="entry name" value="FecR"/>
    <property type="match status" value="1"/>
</dbReference>
<dbReference type="Pfam" id="PF16220">
    <property type="entry name" value="DUF4880"/>
    <property type="match status" value="1"/>
</dbReference>
<evidence type="ECO:0000313" key="5">
    <source>
        <dbReference type="Proteomes" id="UP001287445"/>
    </source>
</evidence>
<dbReference type="InterPro" id="IPR006860">
    <property type="entry name" value="FecR"/>
</dbReference>
<dbReference type="EMBL" id="JAWWMZ010000024">
    <property type="protein sequence ID" value="MDX4958053.1"/>
    <property type="molecule type" value="Genomic_DNA"/>
</dbReference>
<sequence length="323" mass="34456">MSATSAAALRQQAIAWLVESRSGAMTEHQRKALDRWRQADPAHEAAWSQVSGSLERVLQPLAPHTSSHASADAALNALLQPDRRRRRIAGGALAFAGAALGGLVAHRFTPLPGLLADAHTATAERRSLELADGSRLLLDARSAIDIDLGADRRRVHLRQGALIAQVPAGSPFTVQTRHGQAQVPAAHGARFMVRQQEERTQVAALAQDVDLHTRLGAQSPLQAGASAWMDGAAISEALARAEAAAAWQSGMLAVDDWPLDSVVDALRPYRTGLLRVAPAASRLRVLGTFPLDDTDRALQALASSLPIRVTRYRGGWLTLIDAA</sequence>
<feature type="transmembrane region" description="Helical" evidence="1">
    <location>
        <begin position="88"/>
        <end position="108"/>
    </location>
</feature>
<reference evidence="4" key="1">
    <citation type="submission" date="2023-11" db="EMBL/GenBank/DDBJ databases">
        <title>Identification and selenium tolerance of Delftia acidovorans R3-25.</title>
        <authorList>
            <person name="Zhang S."/>
            <person name="Liu Y."/>
            <person name="Guo Y."/>
        </authorList>
    </citation>
    <scope>NUCLEOTIDE SEQUENCE</scope>
    <source>
        <strain evidence="4">R3-25</strain>
    </source>
</reference>
<dbReference type="Proteomes" id="UP001287445">
    <property type="component" value="Unassembled WGS sequence"/>
</dbReference>
<gene>
    <name evidence="4" type="ORF">SGN30_31925</name>
</gene>
<dbReference type="RefSeq" id="WP_319077060.1">
    <property type="nucleotide sequence ID" value="NZ_JAWWMZ010000024.1"/>
</dbReference>
<evidence type="ECO:0000256" key="1">
    <source>
        <dbReference type="SAM" id="Phobius"/>
    </source>
</evidence>